<evidence type="ECO:0000313" key="2">
    <source>
        <dbReference type="Proteomes" id="UP000469125"/>
    </source>
</evidence>
<keyword evidence="2" id="KW-1185">Reference proteome</keyword>
<sequence>MPTLSIKMPLFEPTNIKQEMYETMQHRFSESSNLAINIKKETPKLKASEIDAKISHTGLPTTLIQEARKLAVSRYQDWNKNKKTKGFPKFRKRIAIPFNNQNWRLRFDNGYLKLGIPTLEEGNLTVDKYVPLKVNDYNLFWVNYLLNGYMDRASKYYLPSYENIS</sequence>
<comment type="caution">
    <text evidence="1">The sequence shown here is derived from an EMBL/GenBank/DDBJ whole genome shotgun (WGS) entry which is preliminary data.</text>
</comment>
<dbReference type="Proteomes" id="UP000469125">
    <property type="component" value="Unassembled WGS sequence"/>
</dbReference>
<dbReference type="AlphaFoldDB" id="A0A6N8FNN1"/>
<gene>
    <name evidence="1" type="ORF">GMD78_18920</name>
</gene>
<dbReference type="EMBL" id="WOCA01000021">
    <property type="protein sequence ID" value="MUK90436.1"/>
    <property type="molecule type" value="Genomic_DNA"/>
</dbReference>
<organism evidence="1 2">
    <name type="scientific">Ornithinibacillus caprae</name>
    <dbReference type="NCBI Taxonomy" id="2678566"/>
    <lineage>
        <taxon>Bacteria</taxon>
        <taxon>Bacillati</taxon>
        <taxon>Bacillota</taxon>
        <taxon>Bacilli</taxon>
        <taxon>Bacillales</taxon>
        <taxon>Bacillaceae</taxon>
        <taxon>Ornithinibacillus</taxon>
    </lineage>
</organism>
<accession>A0A6N8FNN1</accession>
<proteinExistence type="predicted"/>
<evidence type="ECO:0000313" key="1">
    <source>
        <dbReference type="EMBL" id="MUK90436.1"/>
    </source>
</evidence>
<name>A0A6N8FNN1_9BACI</name>
<protein>
    <recommendedName>
        <fullName evidence="3">Transposase</fullName>
    </recommendedName>
</protein>
<reference evidence="1 2" key="1">
    <citation type="submission" date="2019-11" db="EMBL/GenBank/DDBJ databases">
        <authorList>
            <person name="Li X."/>
        </authorList>
    </citation>
    <scope>NUCLEOTIDE SEQUENCE [LARGE SCALE GENOMIC DNA]</scope>
    <source>
        <strain evidence="1 2">L9</strain>
    </source>
</reference>
<evidence type="ECO:0008006" key="3">
    <source>
        <dbReference type="Google" id="ProtNLM"/>
    </source>
</evidence>
<dbReference type="RefSeq" id="WP_155671228.1">
    <property type="nucleotide sequence ID" value="NZ_WOCA01000021.1"/>
</dbReference>